<feature type="binding site" evidence="7">
    <location>
        <position position="17"/>
    </location>
    <ligand>
        <name>Zn(2+)</name>
        <dbReference type="ChEBI" id="CHEBI:29105"/>
    </ligand>
</feature>
<proteinExistence type="inferred from homology"/>
<dbReference type="Proteomes" id="UP000228896">
    <property type="component" value="Unassembled WGS sequence"/>
</dbReference>
<evidence type="ECO:0000256" key="2">
    <source>
        <dbReference type="ARBA" id="ARBA00022730"/>
    </source>
</evidence>
<dbReference type="InterPro" id="IPR042105">
    <property type="entry name" value="Ribosomal_bL31_sf"/>
</dbReference>
<dbReference type="PRINTS" id="PR01249">
    <property type="entry name" value="RIBOSOMALL31"/>
</dbReference>
<dbReference type="AlphaFoldDB" id="A0A2M7DPF4"/>
<keyword evidence="5 7" id="KW-0687">Ribonucleoprotein</keyword>
<sequence>MKKDIHPTYYEKAKVICACGNSFIAGSTKPELKVELCSACHPFYTGKQKLVDSARRVEKFQAKVSAQKQISKIRKGKKAKRAVRAKKTATVKKSIAKK</sequence>
<evidence type="ECO:0000256" key="4">
    <source>
        <dbReference type="ARBA" id="ARBA00022980"/>
    </source>
</evidence>
<gene>
    <name evidence="7" type="primary">rpmE</name>
    <name evidence="9" type="ORF">COS18_02385</name>
</gene>
<evidence type="ECO:0000256" key="7">
    <source>
        <dbReference type="HAMAP-Rule" id="MF_00501"/>
    </source>
</evidence>
<protein>
    <recommendedName>
        <fullName evidence="6 7">Large ribosomal subunit protein bL31</fullName>
    </recommendedName>
</protein>
<reference evidence="10" key="1">
    <citation type="submission" date="2017-09" db="EMBL/GenBank/DDBJ databases">
        <title>Depth-based differentiation of microbial function through sediment-hosted aquifers and enrichment of novel symbionts in the deep terrestrial subsurface.</title>
        <authorList>
            <person name="Probst A.J."/>
            <person name="Ladd B."/>
            <person name="Jarett J.K."/>
            <person name="Geller-Mcgrath D.E."/>
            <person name="Sieber C.M.K."/>
            <person name="Emerson J.B."/>
            <person name="Anantharaman K."/>
            <person name="Thomas B.C."/>
            <person name="Malmstrom R."/>
            <person name="Stieglmeier M."/>
            <person name="Klingl A."/>
            <person name="Woyke T."/>
            <person name="Ryan C.M."/>
            <person name="Banfield J.F."/>
        </authorList>
    </citation>
    <scope>NUCLEOTIDE SEQUENCE [LARGE SCALE GENOMIC DNA]</scope>
</reference>
<keyword evidence="3 7" id="KW-0694">RNA-binding</keyword>
<evidence type="ECO:0000256" key="6">
    <source>
        <dbReference type="ARBA" id="ARBA00035687"/>
    </source>
</evidence>
<keyword evidence="7" id="KW-0479">Metal-binding</keyword>
<dbReference type="Gene3D" id="4.10.830.30">
    <property type="entry name" value="Ribosomal protein L31"/>
    <property type="match status" value="1"/>
</dbReference>
<comment type="subunit">
    <text evidence="7">Part of the 50S ribosomal subunit.</text>
</comment>
<dbReference type="PANTHER" id="PTHR33280">
    <property type="entry name" value="50S RIBOSOMAL PROTEIN L31, CHLOROPLASTIC"/>
    <property type="match status" value="1"/>
</dbReference>
<comment type="function">
    <text evidence="7">Binds the 23S rRNA.</text>
</comment>
<dbReference type="GO" id="GO:0003735">
    <property type="term" value="F:structural constituent of ribosome"/>
    <property type="evidence" value="ECO:0007669"/>
    <property type="project" value="InterPro"/>
</dbReference>
<dbReference type="PANTHER" id="PTHR33280:SF1">
    <property type="entry name" value="LARGE RIBOSOMAL SUBUNIT PROTEIN BL31C"/>
    <property type="match status" value="1"/>
</dbReference>
<dbReference type="InterPro" id="IPR027491">
    <property type="entry name" value="Ribosomal_bL31_A"/>
</dbReference>
<dbReference type="InterPro" id="IPR034704">
    <property type="entry name" value="Ribosomal_bL28/bL31-like_sf"/>
</dbReference>
<dbReference type="SUPFAM" id="SSF143800">
    <property type="entry name" value="L28p-like"/>
    <property type="match status" value="1"/>
</dbReference>
<dbReference type="GO" id="GO:0006412">
    <property type="term" value="P:translation"/>
    <property type="evidence" value="ECO:0007669"/>
    <property type="project" value="UniProtKB-UniRule"/>
</dbReference>
<keyword evidence="4 7" id="KW-0689">Ribosomal protein</keyword>
<dbReference type="GO" id="GO:0005840">
    <property type="term" value="C:ribosome"/>
    <property type="evidence" value="ECO:0007669"/>
    <property type="project" value="UniProtKB-KW"/>
</dbReference>
<dbReference type="GO" id="GO:0019843">
    <property type="term" value="F:rRNA binding"/>
    <property type="evidence" value="ECO:0007669"/>
    <property type="project" value="UniProtKB-KW"/>
</dbReference>
<accession>A0A2M7DPF4</accession>
<dbReference type="NCBIfam" id="NF001809">
    <property type="entry name" value="PRK00528.1"/>
    <property type="match status" value="1"/>
</dbReference>
<evidence type="ECO:0000256" key="3">
    <source>
        <dbReference type="ARBA" id="ARBA00022884"/>
    </source>
</evidence>
<name>A0A2M7DPF4_9BACT</name>
<organism evidence="9 10">
    <name type="scientific">Candidatus Falkowbacteria bacterium CG02_land_8_20_14_3_00_36_14</name>
    <dbReference type="NCBI Taxonomy" id="1974560"/>
    <lineage>
        <taxon>Bacteria</taxon>
        <taxon>Candidatus Falkowiibacteriota</taxon>
    </lineage>
</organism>
<dbReference type="HAMAP" id="MF_00501">
    <property type="entry name" value="Ribosomal_bL31_1"/>
    <property type="match status" value="1"/>
</dbReference>
<dbReference type="Pfam" id="PF01197">
    <property type="entry name" value="Ribosomal_L31"/>
    <property type="match status" value="1"/>
</dbReference>
<evidence type="ECO:0000313" key="9">
    <source>
        <dbReference type="EMBL" id="PIV51631.1"/>
    </source>
</evidence>
<comment type="similarity">
    <text evidence="1 7">Belongs to the bacterial ribosomal protein bL31 family. Type A subfamily.</text>
</comment>
<evidence type="ECO:0000256" key="8">
    <source>
        <dbReference type="SAM" id="MobiDB-lite"/>
    </source>
</evidence>
<dbReference type="NCBIfam" id="TIGR00105">
    <property type="entry name" value="L31"/>
    <property type="match status" value="1"/>
</dbReference>
<dbReference type="NCBIfam" id="NF000612">
    <property type="entry name" value="PRK00019.1"/>
    <property type="match status" value="1"/>
</dbReference>
<feature type="binding site" evidence="7">
    <location>
        <position position="40"/>
    </location>
    <ligand>
        <name>Zn(2+)</name>
        <dbReference type="ChEBI" id="CHEBI:29105"/>
    </ligand>
</feature>
<comment type="cofactor">
    <cofactor evidence="7">
        <name>Zn(2+)</name>
        <dbReference type="ChEBI" id="CHEBI:29105"/>
    </cofactor>
    <text evidence="7">Binds 1 zinc ion per subunit.</text>
</comment>
<feature type="region of interest" description="Disordered" evidence="8">
    <location>
        <begin position="71"/>
        <end position="98"/>
    </location>
</feature>
<evidence type="ECO:0000256" key="1">
    <source>
        <dbReference type="ARBA" id="ARBA00009296"/>
    </source>
</evidence>
<dbReference type="InterPro" id="IPR002150">
    <property type="entry name" value="Ribosomal_bL31"/>
</dbReference>
<dbReference type="GO" id="GO:1990904">
    <property type="term" value="C:ribonucleoprotein complex"/>
    <property type="evidence" value="ECO:0007669"/>
    <property type="project" value="UniProtKB-KW"/>
</dbReference>
<evidence type="ECO:0000256" key="5">
    <source>
        <dbReference type="ARBA" id="ARBA00023274"/>
    </source>
</evidence>
<evidence type="ECO:0000313" key="10">
    <source>
        <dbReference type="Proteomes" id="UP000228896"/>
    </source>
</evidence>
<dbReference type="EMBL" id="PETS01000052">
    <property type="protein sequence ID" value="PIV51631.1"/>
    <property type="molecule type" value="Genomic_DNA"/>
</dbReference>
<keyword evidence="7" id="KW-0862">Zinc</keyword>
<dbReference type="GO" id="GO:0046872">
    <property type="term" value="F:metal ion binding"/>
    <property type="evidence" value="ECO:0007669"/>
    <property type="project" value="UniProtKB-KW"/>
</dbReference>
<feature type="binding site" evidence="7">
    <location>
        <position position="37"/>
    </location>
    <ligand>
        <name>Zn(2+)</name>
        <dbReference type="ChEBI" id="CHEBI:29105"/>
    </ligand>
</feature>
<comment type="caution">
    <text evidence="9">The sequence shown here is derived from an EMBL/GenBank/DDBJ whole genome shotgun (WGS) entry which is preliminary data.</text>
</comment>
<keyword evidence="2 7" id="KW-0699">rRNA-binding</keyword>
<feature type="binding site" evidence="7">
    <location>
        <position position="19"/>
    </location>
    <ligand>
        <name>Zn(2+)</name>
        <dbReference type="ChEBI" id="CHEBI:29105"/>
    </ligand>
</feature>